<dbReference type="PANTHER" id="PTHR10133">
    <property type="entry name" value="DNA POLYMERASE I"/>
    <property type="match status" value="1"/>
</dbReference>
<evidence type="ECO:0000313" key="3">
    <source>
        <dbReference type="EMBL" id="GAH09326.1"/>
    </source>
</evidence>
<dbReference type="EMBL" id="BART01029658">
    <property type="protein sequence ID" value="GAH09326.1"/>
    <property type="molecule type" value="Genomic_DNA"/>
</dbReference>
<name>X1CLP1_9ZZZZ</name>
<dbReference type="AlphaFoldDB" id="X1CLP1"/>
<dbReference type="InterPro" id="IPR001098">
    <property type="entry name" value="DNA-dir_DNA_pol_A_palm_dom"/>
</dbReference>
<protein>
    <recommendedName>
        <fullName evidence="2">DNA-directed DNA polymerase family A palm domain-containing protein</fullName>
    </recommendedName>
</protein>
<keyword evidence="1" id="KW-0235">DNA replication</keyword>
<evidence type="ECO:0000259" key="2">
    <source>
        <dbReference type="SMART" id="SM00482"/>
    </source>
</evidence>
<dbReference type="InterPro" id="IPR002298">
    <property type="entry name" value="DNA_polymerase_A"/>
</dbReference>
<dbReference type="GO" id="GO:0003887">
    <property type="term" value="F:DNA-directed DNA polymerase activity"/>
    <property type="evidence" value="ECO:0007669"/>
    <property type="project" value="InterPro"/>
</dbReference>
<dbReference type="Gene3D" id="3.30.70.370">
    <property type="match status" value="1"/>
</dbReference>
<dbReference type="GO" id="GO:0003677">
    <property type="term" value="F:DNA binding"/>
    <property type="evidence" value="ECO:0007669"/>
    <property type="project" value="InterPro"/>
</dbReference>
<dbReference type="PRINTS" id="PR00868">
    <property type="entry name" value="DNAPOLI"/>
</dbReference>
<dbReference type="Pfam" id="PF00476">
    <property type="entry name" value="DNA_pol_A"/>
    <property type="match status" value="1"/>
</dbReference>
<evidence type="ECO:0000256" key="1">
    <source>
        <dbReference type="ARBA" id="ARBA00022705"/>
    </source>
</evidence>
<dbReference type="InterPro" id="IPR043502">
    <property type="entry name" value="DNA/RNA_pol_sf"/>
</dbReference>
<reference evidence="3" key="1">
    <citation type="journal article" date="2014" name="Front. Microbiol.">
        <title>High frequency of phylogenetically diverse reductive dehalogenase-homologous genes in deep subseafloor sedimentary metagenomes.</title>
        <authorList>
            <person name="Kawai M."/>
            <person name="Futagami T."/>
            <person name="Toyoda A."/>
            <person name="Takaki Y."/>
            <person name="Nishi S."/>
            <person name="Hori S."/>
            <person name="Arai W."/>
            <person name="Tsubouchi T."/>
            <person name="Morono Y."/>
            <person name="Uchiyama I."/>
            <person name="Ito T."/>
            <person name="Fujiyama A."/>
            <person name="Inagaki F."/>
            <person name="Takami H."/>
        </authorList>
    </citation>
    <scope>NUCLEOTIDE SEQUENCE</scope>
    <source>
        <strain evidence="3">Expedition CK06-06</strain>
    </source>
</reference>
<dbReference type="PANTHER" id="PTHR10133:SF27">
    <property type="entry name" value="DNA POLYMERASE NU"/>
    <property type="match status" value="1"/>
</dbReference>
<proteinExistence type="predicted"/>
<feature type="domain" description="DNA-directed DNA polymerase family A palm" evidence="2">
    <location>
        <begin position="1"/>
        <end position="88"/>
    </location>
</feature>
<dbReference type="GO" id="GO:0006302">
    <property type="term" value="P:double-strand break repair"/>
    <property type="evidence" value="ECO:0007669"/>
    <property type="project" value="TreeGrafter"/>
</dbReference>
<sequence length="123" mass="13964">TIAQAEKDGYVCTLMNRIRYIPELKSPSSRTVALGQRTAVNTPIQGSAADIIKVAMIKIQRRLNQENLKSRMILQIHDELIFESPPSEEETVEKMAREQMEGVVELKVPLKVDTKTGKNWEEI</sequence>
<dbReference type="Gene3D" id="1.10.150.20">
    <property type="entry name" value="5' to 3' exonuclease, C-terminal subdomain"/>
    <property type="match status" value="1"/>
</dbReference>
<dbReference type="GO" id="GO:0006261">
    <property type="term" value="P:DNA-templated DNA replication"/>
    <property type="evidence" value="ECO:0007669"/>
    <property type="project" value="InterPro"/>
</dbReference>
<comment type="caution">
    <text evidence="3">The sequence shown here is derived from an EMBL/GenBank/DDBJ whole genome shotgun (WGS) entry which is preliminary data.</text>
</comment>
<organism evidence="3">
    <name type="scientific">marine sediment metagenome</name>
    <dbReference type="NCBI Taxonomy" id="412755"/>
    <lineage>
        <taxon>unclassified sequences</taxon>
        <taxon>metagenomes</taxon>
        <taxon>ecological metagenomes</taxon>
    </lineage>
</organism>
<dbReference type="SUPFAM" id="SSF56672">
    <property type="entry name" value="DNA/RNA polymerases"/>
    <property type="match status" value="1"/>
</dbReference>
<dbReference type="SMART" id="SM00482">
    <property type="entry name" value="POLAc"/>
    <property type="match status" value="1"/>
</dbReference>
<feature type="non-terminal residue" evidence="3">
    <location>
        <position position="1"/>
    </location>
</feature>
<gene>
    <name evidence="3" type="ORF">S01H4_51984</name>
</gene>
<accession>X1CLP1</accession>